<dbReference type="Pfam" id="PF01693">
    <property type="entry name" value="Cauli_VI"/>
    <property type="match status" value="1"/>
</dbReference>
<proteinExistence type="predicted"/>
<dbReference type="Gene3D" id="3.40.970.10">
    <property type="entry name" value="Ribonuclease H1, N-terminal domain"/>
    <property type="match status" value="1"/>
</dbReference>
<sequence>MGECYVVFVGRIPGIYSSWAAAAPEVIGYKRAIHPSFPTMEEGVRAWMAFLQLGDGASGSKSTGVQVKEEAVSPGGGQLYDHKEVVHGDAGKSVVTGQGPEFGVFHGATVAAAQIPGTVPSGGTNLEGLRVKLTIRLCYSRVFVFKSSTLFHFLDLRKTKRSHLHAPSLSGTALSRVVAALESLEGRVSQLVVDKWELLMQMAHVMQQMAGLLTKNTKK</sequence>
<accession>A0ABU6TDD6</accession>
<feature type="domain" description="Ribonuclease H1 N-terminal" evidence="1">
    <location>
        <begin position="5"/>
        <end position="42"/>
    </location>
</feature>
<evidence type="ECO:0000313" key="3">
    <source>
        <dbReference type="Proteomes" id="UP001341840"/>
    </source>
</evidence>
<reference evidence="2 3" key="1">
    <citation type="journal article" date="2023" name="Plants (Basel)">
        <title>Bridging the Gap: Combining Genomics and Transcriptomics Approaches to Understand Stylosanthes scabra, an Orphan Legume from the Brazilian Caatinga.</title>
        <authorList>
            <person name="Ferreira-Neto J.R.C."/>
            <person name="da Silva M.D."/>
            <person name="Binneck E."/>
            <person name="de Melo N.F."/>
            <person name="da Silva R.H."/>
            <person name="de Melo A.L.T.M."/>
            <person name="Pandolfi V."/>
            <person name="Bustamante F.O."/>
            <person name="Brasileiro-Vidal A.C."/>
            <person name="Benko-Iseppon A.M."/>
        </authorList>
    </citation>
    <scope>NUCLEOTIDE SEQUENCE [LARGE SCALE GENOMIC DNA]</scope>
    <source>
        <tissue evidence="2">Leaves</tissue>
    </source>
</reference>
<dbReference type="EMBL" id="JASCZI010090809">
    <property type="protein sequence ID" value="MED6146736.1"/>
    <property type="molecule type" value="Genomic_DNA"/>
</dbReference>
<dbReference type="InterPro" id="IPR037056">
    <property type="entry name" value="RNase_H1_N_sf"/>
</dbReference>
<protein>
    <recommendedName>
        <fullName evidence="1">Ribonuclease H1 N-terminal domain-containing protein</fullName>
    </recommendedName>
</protein>
<organism evidence="2 3">
    <name type="scientific">Stylosanthes scabra</name>
    <dbReference type="NCBI Taxonomy" id="79078"/>
    <lineage>
        <taxon>Eukaryota</taxon>
        <taxon>Viridiplantae</taxon>
        <taxon>Streptophyta</taxon>
        <taxon>Embryophyta</taxon>
        <taxon>Tracheophyta</taxon>
        <taxon>Spermatophyta</taxon>
        <taxon>Magnoliopsida</taxon>
        <taxon>eudicotyledons</taxon>
        <taxon>Gunneridae</taxon>
        <taxon>Pentapetalae</taxon>
        <taxon>rosids</taxon>
        <taxon>fabids</taxon>
        <taxon>Fabales</taxon>
        <taxon>Fabaceae</taxon>
        <taxon>Papilionoideae</taxon>
        <taxon>50 kb inversion clade</taxon>
        <taxon>dalbergioids sensu lato</taxon>
        <taxon>Dalbergieae</taxon>
        <taxon>Pterocarpus clade</taxon>
        <taxon>Stylosanthes</taxon>
    </lineage>
</organism>
<dbReference type="InterPro" id="IPR011320">
    <property type="entry name" value="RNase_H1_N"/>
</dbReference>
<dbReference type="InterPro" id="IPR009027">
    <property type="entry name" value="Ribosomal_bL9/RNase_H1_N"/>
</dbReference>
<name>A0ABU6TDD6_9FABA</name>
<dbReference type="Proteomes" id="UP001341840">
    <property type="component" value="Unassembled WGS sequence"/>
</dbReference>
<keyword evidence="3" id="KW-1185">Reference proteome</keyword>
<evidence type="ECO:0000313" key="2">
    <source>
        <dbReference type="EMBL" id="MED6146736.1"/>
    </source>
</evidence>
<comment type="caution">
    <text evidence="2">The sequence shown here is derived from an EMBL/GenBank/DDBJ whole genome shotgun (WGS) entry which is preliminary data.</text>
</comment>
<evidence type="ECO:0000259" key="1">
    <source>
        <dbReference type="Pfam" id="PF01693"/>
    </source>
</evidence>
<dbReference type="SUPFAM" id="SSF55658">
    <property type="entry name" value="L9 N-domain-like"/>
    <property type="match status" value="1"/>
</dbReference>
<gene>
    <name evidence="2" type="ORF">PIB30_037459</name>
</gene>